<feature type="transmembrane region" description="Helical" evidence="1">
    <location>
        <begin position="36"/>
        <end position="60"/>
    </location>
</feature>
<accession>V4WIF1</accession>
<reference evidence="2 3" key="1">
    <citation type="submission" date="2013-10" db="EMBL/GenBank/DDBJ databases">
        <authorList>
            <consortium name="International Citrus Genome Consortium"/>
            <person name="Jenkins J."/>
            <person name="Schmutz J."/>
            <person name="Prochnik S."/>
            <person name="Rokhsar D."/>
            <person name="Gmitter F."/>
            <person name="Ollitrault P."/>
            <person name="Machado M."/>
            <person name="Talon M."/>
            <person name="Wincker P."/>
            <person name="Jaillon O."/>
            <person name="Morgante M."/>
        </authorList>
    </citation>
    <scope>NUCLEOTIDE SEQUENCE</scope>
    <source>
        <strain evidence="3">cv. Clemenules</strain>
    </source>
</reference>
<sequence>AFGGSVADAVAAIDQQPCIFFEGVLAHMLAATCHGFALLALSLMVQSLLGVHITMFIFVAGSSAVTT</sequence>
<keyword evidence="1" id="KW-0472">Membrane</keyword>
<evidence type="ECO:0000313" key="3">
    <source>
        <dbReference type="Proteomes" id="UP000030687"/>
    </source>
</evidence>
<protein>
    <submittedName>
        <fullName evidence="2">Uncharacterized protein</fullName>
    </submittedName>
</protein>
<keyword evidence="3" id="KW-1185">Reference proteome</keyword>
<evidence type="ECO:0000256" key="1">
    <source>
        <dbReference type="SAM" id="Phobius"/>
    </source>
</evidence>
<keyword evidence="1" id="KW-0812">Transmembrane</keyword>
<name>V4WIF1_CITCL</name>
<dbReference type="AlphaFoldDB" id="V4WIF1"/>
<dbReference type="Gramene" id="ESR66519">
    <property type="protein sequence ID" value="ESR66519"/>
    <property type="gene ID" value="CICLE_v10010232mg"/>
</dbReference>
<gene>
    <name evidence="2" type="ORF">CICLE_v10010232mg</name>
</gene>
<dbReference type="InParanoid" id="V4WIF1"/>
<dbReference type="Proteomes" id="UP000030687">
    <property type="component" value="Unassembled WGS sequence"/>
</dbReference>
<proteinExistence type="predicted"/>
<organism evidence="2 3">
    <name type="scientific">Citrus clementina</name>
    <name type="common">Clementine</name>
    <name type="synonym">Citrus deliciosa x Citrus sinensis</name>
    <dbReference type="NCBI Taxonomy" id="85681"/>
    <lineage>
        <taxon>Eukaryota</taxon>
        <taxon>Viridiplantae</taxon>
        <taxon>Streptophyta</taxon>
        <taxon>Embryophyta</taxon>
        <taxon>Tracheophyta</taxon>
        <taxon>Spermatophyta</taxon>
        <taxon>Magnoliopsida</taxon>
        <taxon>eudicotyledons</taxon>
        <taxon>Gunneridae</taxon>
        <taxon>Pentapetalae</taxon>
        <taxon>rosids</taxon>
        <taxon>malvids</taxon>
        <taxon>Sapindales</taxon>
        <taxon>Rutaceae</taxon>
        <taxon>Aurantioideae</taxon>
        <taxon>Citrus</taxon>
    </lineage>
</organism>
<dbReference type="KEGG" id="cic:CICLE_v10010232mg"/>
<keyword evidence="1" id="KW-1133">Transmembrane helix</keyword>
<feature type="non-terminal residue" evidence="2">
    <location>
        <position position="1"/>
    </location>
</feature>
<dbReference type="EMBL" id="KI535697">
    <property type="protein sequence ID" value="ESR66519.1"/>
    <property type="molecule type" value="Genomic_DNA"/>
</dbReference>
<evidence type="ECO:0000313" key="2">
    <source>
        <dbReference type="EMBL" id="ESR66519.1"/>
    </source>
</evidence>